<name>A0ABU8TR99_9HYPH</name>
<comment type="caution">
    <text evidence="2">The sequence shown here is derived from an EMBL/GenBank/DDBJ whole genome shotgun (WGS) entry which is preliminary data.</text>
</comment>
<protein>
    <submittedName>
        <fullName evidence="2">HD domain-containing protein</fullName>
    </submittedName>
</protein>
<organism evidence="2 3">
    <name type="scientific">Roseibium algae</name>
    <dbReference type="NCBI Taxonomy" id="3123038"/>
    <lineage>
        <taxon>Bacteria</taxon>
        <taxon>Pseudomonadati</taxon>
        <taxon>Pseudomonadota</taxon>
        <taxon>Alphaproteobacteria</taxon>
        <taxon>Hyphomicrobiales</taxon>
        <taxon>Stappiaceae</taxon>
        <taxon>Roseibium</taxon>
    </lineage>
</organism>
<dbReference type="InterPro" id="IPR006674">
    <property type="entry name" value="HD_domain"/>
</dbReference>
<evidence type="ECO:0000313" key="2">
    <source>
        <dbReference type="EMBL" id="MEJ8476338.1"/>
    </source>
</evidence>
<proteinExistence type="predicted"/>
<dbReference type="Proteomes" id="UP001385499">
    <property type="component" value="Unassembled WGS sequence"/>
</dbReference>
<dbReference type="SUPFAM" id="SSF109604">
    <property type="entry name" value="HD-domain/PDEase-like"/>
    <property type="match status" value="1"/>
</dbReference>
<sequence>MADLRVLCAVLPEDLSSEIFELWDEYTKGRSPEAILAKGFDKIETILQHVKGTNAPDFDFEFNLEYGWERTERHPLLKALRALSDNITKSQMTSQADKTMT</sequence>
<dbReference type="Pfam" id="PF13023">
    <property type="entry name" value="HD_3"/>
    <property type="match status" value="1"/>
</dbReference>
<accession>A0ABU8TR99</accession>
<dbReference type="RefSeq" id="WP_340276808.1">
    <property type="nucleotide sequence ID" value="NZ_JBAKIA010000018.1"/>
</dbReference>
<evidence type="ECO:0000259" key="1">
    <source>
        <dbReference type="Pfam" id="PF13023"/>
    </source>
</evidence>
<keyword evidence="3" id="KW-1185">Reference proteome</keyword>
<reference evidence="2 3" key="1">
    <citation type="submission" date="2024-02" db="EMBL/GenBank/DDBJ databases">
        <title>Roseibium algae sp. nov., isolated from marine alga (Grateloupia sp.), showing potential in myo-inositol conversion.</title>
        <authorList>
            <person name="Wang Y."/>
        </authorList>
    </citation>
    <scope>NUCLEOTIDE SEQUENCE [LARGE SCALE GENOMIC DNA]</scope>
    <source>
        <strain evidence="2 3">H3510</strain>
    </source>
</reference>
<evidence type="ECO:0000313" key="3">
    <source>
        <dbReference type="Proteomes" id="UP001385499"/>
    </source>
</evidence>
<feature type="domain" description="HD" evidence="1">
    <location>
        <begin position="5"/>
        <end position="71"/>
    </location>
</feature>
<dbReference type="EMBL" id="JBAKIA010000018">
    <property type="protein sequence ID" value="MEJ8476338.1"/>
    <property type="molecule type" value="Genomic_DNA"/>
</dbReference>
<dbReference type="Gene3D" id="1.10.3210.10">
    <property type="entry name" value="Hypothetical protein af1432"/>
    <property type="match status" value="1"/>
</dbReference>
<gene>
    <name evidence="2" type="ORF">V6575_19790</name>
</gene>